<evidence type="ECO:0000313" key="1">
    <source>
        <dbReference type="EMBL" id="EDZ38303.1"/>
    </source>
</evidence>
<organism evidence="1">
    <name type="scientific">Leptospirillum sp. Group II '5-way CG'</name>
    <dbReference type="NCBI Taxonomy" id="419541"/>
    <lineage>
        <taxon>Bacteria</taxon>
        <taxon>Pseudomonadati</taxon>
        <taxon>Nitrospirota</taxon>
        <taxon>Nitrospiria</taxon>
        <taxon>Nitrospirales</taxon>
        <taxon>Nitrospiraceae</taxon>
        <taxon>Leptospirillum</taxon>
    </lineage>
</organism>
<dbReference type="EMBL" id="DS995262">
    <property type="protein sequence ID" value="EDZ38303.1"/>
    <property type="molecule type" value="Genomic_DNA"/>
</dbReference>
<sequence length="56" mass="6513">MSMNRIQFQKGLSLPEFQSLYGTEEQCEAVLEKTRWPDVISVFPGRVTEFRVESCD</sequence>
<proteinExistence type="predicted"/>
<protein>
    <submittedName>
        <fullName evidence="1">Probable transposase</fullName>
    </submittedName>
</protein>
<reference evidence="1" key="2">
    <citation type="journal article" date="2008" name="PLoS Biol.">
        <title>Population genomic analysis of strain variation in Leptospirillum group II bacteria involved in acid mine drainage formation.</title>
        <authorList>
            <person name="Simmons S.L."/>
            <person name="Dibartolo G."/>
            <person name="Denef V.J."/>
            <person name="Goltsman D.S."/>
            <person name="Thelen M.P."/>
            <person name="Banfield J.F."/>
        </authorList>
    </citation>
    <scope>NUCLEOTIDE SEQUENCE [LARGE SCALE GENOMIC DNA]</scope>
</reference>
<name>B6AS79_9BACT</name>
<gene>
    <name evidence="1" type="ORF">CGL2_11278009</name>
</gene>
<reference evidence="1" key="1">
    <citation type="journal article" date="2004" name="Nature">
        <title>Community structure and metabolism through reconstruction of microbial genomes from the environment.</title>
        <authorList>
            <person name="Tyson G.W."/>
            <person name="Chapman J."/>
            <person name="Hugenholtz P."/>
            <person name="Allen E.E."/>
            <person name="Ram R.J."/>
            <person name="Richardson P.M."/>
            <person name="Solovyev V.V."/>
            <person name="Rubin E.M."/>
            <person name="Rokhsar D.S."/>
            <person name="Banfield J.F."/>
        </authorList>
    </citation>
    <scope>NUCLEOTIDE SEQUENCE [LARGE SCALE GENOMIC DNA]</scope>
</reference>
<dbReference type="AlphaFoldDB" id="B6AS79"/>
<accession>B6AS79</accession>